<evidence type="ECO:0000313" key="2">
    <source>
        <dbReference type="EMBL" id="ELT93978.1"/>
    </source>
</evidence>
<feature type="region of interest" description="Disordered" evidence="1">
    <location>
        <begin position="99"/>
        <end position="135"/>
    </location>
</feature>
<reference evidence="3" key="3">
    <citation type="submission" date="2015-06" db="UniProtKB">
        <authorList>
            <consortium name="EnsemblMetazoa"/>
        </authorList>
    </citation>
    <scope>IDENTIFICATION</scope>
</reference>
<sequence length="153" mass="16976">MGQYDDILVNNDTVLLDVDHLRPSVTLMEITYEVVELQEDEEAMVEGDATHANDDVVLFDFVSDVDFQRSAVLLQGIEYEATEGEMLSEEDIPVAASEEVASEDGDDTWLGCSDYEDEQEEGEESEDDMSADLDGLDGVSFSVAVYRMINEDA</sequence>
<dbReference type="EMBL" id="AMQN01012465">
    <property type="status" value="NOT_ANNOTATED_CDS"/>
    <property type="molecule type" value="Genomic_DNA"/>
</dbReference>
<protein>
    <submittedName>
        <fullName evidence="2 3">Uncharacterized protein</fullName>
    </submittedName>
</protein>
<dbReference type="EMBL" id="KB309539">
    <property type="protein sequence ID" value="ELT93978.1"/>
    <property type="molecule type" value="Genomic_DNA"/>
</dbReference>
<reference evidence="2 4" key="2">
    <citation type="journal article" date="2013" name="Nature">
        <title>Insights into bilaterian evolution from three spiralian genomes.</title>
        <authorList>
            <person name="Simakov O."/>
            <person name="Marletaz F."/>
            <person name="Cho S.J."/>
            <person name="Edsinger-Gonzales E."/>
            <person name="Havlak P."/>
            <person name="Hellsten U."/>
            <person name="Kuo D.H."/>
            <person name="Larsson T."/>
            <person name="Lv J."/>
            <person name="Arendt D."/>
            <person name="Savage R."/>
            <person name="Osoegawa K."/>
            <person name="de Jong P."/>
            <person name="Grimwood J."/>
            <person name="Chapman J.A."/>
            <person name="Shapiro H."/>
            <person name="Aerts A."/>
            <person name="Otillar R.P."/>
            <person name="Terry A.Y."/>
            <person name="Boore J.L."/>
            <person name="Grigoriev I.V."/>
            <person name="Lindberg D.R."/>
            <person name="Seaver E.C."/>
            <person name="Weisblat D.A."/>
            <person name="Putnam N.H."/>
            <person name="Rokhsar D.S."/>
        </authorList>
    </citation>
    <scope>NUCLEOTIDE SEQUENCE</scope>
    <source>
        <strain evidence="2 4">I ESC-2004</strain>
    </source>
</reference>
<proteinExistence type="predicted"/>
<dbReference type="AlphaFoldDB" id="R7TJH8"/>
<keyword evidence="4" id="KW-1185">Reference proteome</keyword>
<dbReference type="Proteomes" id="UP000014760">
    <property type="component" value="Unassembled WGS sequence"/>
</dbReference>
<evidence type="ECO:0000313" key="3">
    <source>
        <dbReference type="EnsemblMetazoa" id="CapteP193544"/>
    </source>
</evidence>
<gene>
    <name evidence="2" type="ORF">CAPTEDRAFT_193544</name>
</gene>
<name>R7TJH8_CAPTE</name>
<feature type="compositionally biased region" description="Acidic residues" evidence="1">
    <location>
        <begin position="114"/>
        <end position="135"/>
    </location>
</feature>
<organism evidence="2">
    <name type="scientific">Capitella teleta</name>
    <name type="common">Polychaete worm</name>
    <dbReference type="NCBI Taxonomy" id="283909"/>
    <lineage>
        <taxon>Eukaryota</taxon>
        <taxon>Metazoa</taxon>
        <taxon>Spiralia</taxon>
        <taxon>Lophotrochozoa</taxon>
        <taxon>Annelida</taxon>
        <taxon>Polychaeta</taxon>
        <taxon>Sedentaria</taxon>
        <taxon>Scolecida</taxon>
        <taxon>Capitellidae</taxon>
        <taxon>Capitella</taxon>
    </lineage>
</organism>
<accession>R7TJH8</accession>
<reference evidence="4" key="1">
    <citation type="submission" date="2012-12" db="EMBL/GenBank/DDBJ databases">
        <authorList>
            <person name="Hellsten U."/>
            <person name="Grimwood J."/>
            <person name="Chapman J.A."/>
            <person name="Shapiro H."/>
            <person name="Aerts A."/>
            <person name="Otillar R.P."/>
            <person name="Terry A.Y."/>
            <person name="Boore J.L."/>
            <person name="Simakov O."/>
            <person name="Marletaz F."/>
            <person name="Cho S.-J."/>
            <person name="Edsinger-Gonzales E."/>
            <person name="Havlak P."/>
            <person name="Kuo D.-H."/>
            <person name="Larsson T."/>
            <person name="Lv J."/>
            <person name="Arendt D."/>
            <person name="Savage R."/>
            <person name="Osoegawa K."/>
            <person name="de Jong P."/>
            <person name="Lindberg D.R."/>
            <person name="Seaver E.C."/>
            <person name="Weisblat D.A."/>
            <person name="Putnam N.H."/>
            <person name="Grigoriev I.V."/>
            <person name="Rokhsar D.S."/>
        </authorList>
    </citation>
    <scope>NUCLEOTIDE SEQUENCE</scope>
    <source>
        <strain evidence="4">I ESC-2004</strain>
    </source>
</reference>
<evidence type="ECO:0000256" key="1">
    <source>
        <dbReference type="SAM" id="MobiDB-lite"/>
    </source>
</evidence>
<dbReference type="EnsemblMetazoa" id="CapteT193544">
    <property type="protein sequence ID" value="CapteP193544"/>
    <property type="gene ID" value="CapteG193544"/>
</dbReference>
<evidence type="ECO:0000313" key="4">
    <source>
        <dbReference type="Proteomes" id="UP000014760"/>
    </source>
</evidence>
<dbReference type="HOGENOM" id="CLU_1715021_0_0_1"/>